<dbReference type="PANTHER" id="PTHR43162">
    <property type="match status" value="1"/>
</dbReference>
<dbReference type="EMBL" id="BMFK01000001">
    <property type="protein sequence ID" value="GGE57534.1"/>
    <property type="molecule type" value="Genomic_DNA"/>
</dbReference>
<dbReference type="InterPro" id="IPR051604">
    <property type="entry name" value="Ergot_Alk_Oxidoreductase"/>
</dbReference>
<reference evidence="2" key="1">
    <citation type="journal article" date="2014" name="Int. J. Syst. Evol. Microbiol.">
        <title>Complete genome sequence of Corynebacterium casei LMG S-19264T (=DSM 44701T), isolated from a smear-ripened cheese.</title>
        <authorList>
            <consortium name="US DOE Joint Genome Institute (JGI-PGF)"/>
            <person name="Walter F."/>
            <person name="Albersmeier A."/>
            <person name="Kalinowski J."/>
            <person name="Ruckert C."/>
        </authorList>
    </citation>
    <scope>NUCLEOTIDE SEQUENCE</scope>
    <source>
        <strain evidence="2">CGMCC 1.12698</strain>
    </source>
</reference>
<organism evidence="2 3">
    <name type="scientific">Priestia taiwanensis</name>
    <dbReference type="NCBI Taxonomy" id="1347902"/>
    <lineage>
        <taxon>Bacteria</taxon>
        <taxon>Bacillati</taxon>
        <taxon>Bacillota</taxon>
        <taxon>Bacilli</taxon>
        <taxon>Bacillales</taxon>
        <taxon>Bacillaceae</taxon>
        <taxon>Priestia</taxon>
    </lineage>
</organism>
<evidence type="ECO:0000313" key="3">
    <source>
        <dbReference type="Proteomes" id="UP000605259"/>
    </source>
</evidence>
<dbReference type="Gene3D" id="3.90.25.10">
    <property type="entry name" value="UDP-galactose 4-epimerase, domain 1"/>
    <property type="match status" value="1"/>
</dbReference>
<dbReference type="SUPFAM" id="SSF51735">
    <property type="entry name" value="NAD(P)-binding Rossmann-fold domains"/>
    <property type="match status" value="1"/>
</dbReference>
<dbReference type="AlphaFoldDB" id="A0A917AJH7"/>
<proteinExistence type="predicted"/>
<dbReference type="InterPro" id="IPR008030">
    <property type="entry name" value="NmrA-like"/>
</dbReference>
<evidence type="ECO:0000259" key="1">
    <source>
        <dbReference type="Pfam" id="PF05368"/>
    </source>
</evidence>
<gene>
    <name evidence="2" type="ORF">GCM10007140_04900</name>
</gene>
<dbReference type="Pfam" id="PF05368">
    <property type="entry name" value="NmrA"/>
    <property type="match status" value="1"/>
</dbReference>
<dbReference type="Proteomes" id="UP000605259">
    <property type="component" value="Unassembled WGS sequence"/>
</dbReference>
<feature type="domain" description="NmrA-like" evidence="1">
    <location>
        <begin position="3"/>
        <end position="95"/>
    </location>
</feature>
<accession>A0A917AJH7</accession>
<dbReference type="Gene3D" id="3.40.50.720">
    <property type="entry name" value="NAD(P)-binding Rossmann-like Domain"/>
    <property type="match status" value="1"/>
</dbReference>
<reference evidence="2" key="2">
    <citation type="submission" date="2020-09" db="EMBL/GenBank/DDBJ databases">
        <authorList>
            <person name="Sun Q."/>
            <person name="Zhou Y."/>
        </authorList>
    </citation>
    <scope>NUCLEOTIDE SEQUENCE</scope>
    <source>
        <strain evidence="2">CGMCC 1.12698</strain>
    </source>
</reference>
<comment type="caution">
    <text evidence="2">The sequence shown here is derived from an EMBL/GenBank/DDBJ whole genome shotgun (WGS) entry which is preliminary data.</text>
</comment>
<dbReference type="InterPro" id="IPR036291">
    <property type="entry name" value="NAD(P)-bd_dom_sf"/>
</dbReference>
<keyword evidence="3" id="KW-1185">Reference proteome</keyword>
<protein>
    <submittedName>
        <fullName evidence="2">Nucleotide-diphosphate-sugar epimerase</fullName>
    </submittedName>
</protein>
<sequence length="270" mass="29793">MFLVTGATGRVGRHVVNELLMAGQKVRALTRNVEGINLPQGVEVALGDLSQPHTLKRALEGVTGMHLITNGVGYVPLQTGQEIVELATKAGVRRVTVLWGGEKGLTEKAVEASNLEWTLLHPAEFMSNALKWKESIRSEGVVQDLFADSLSASIHEGDIGRVAAIALVENGHAGKTYVLTGPESLTVPQKVGIISKIINRDIRFVKLSEEQERERMRRMGVQEDAIDYVIRWHSNPPEYSYTVNSSVEKVTGRPARTFAEWATEHVNYFI</sequence>
<name>A0A917AJH7_9BACI</name>
<dbReference type="PANTHER" id="PTHR43162:SF1">
    <property type="entry name" value="PRESTALK A DIFFERENTIATION PROTEIN A"/>
    <property type="match status" value="1"/>
</dbReference>
<evidence type="ECO:0000313" key="2">
    <source>
        <dbReference type="EMBL" id="GGE57534.1"/>
    </source>
</evidence>